<keyword evidence="2" id="KW-0813">Transport</keyword>
<keyword evidence="6" id="KW-0378">Hydrolase</keyword>
<evidence type="ECO:0000256" key="3">
    <source>
        <dbReference type="ARBA" id="ARBA00022741"/>
    </source>
</evidence>
<evidence type="ECO:0000256" key="2">
    <source>
        <dbReference type="ARBA" id="ARBA00022448"/>
    </source>
</evidence>
<evidence type="ECO:0000256" key="1">
    <source>
        <dbReference type="ARBA" id="ARBA00005417"/>
    </source>
</evidence>
<feature type="domain" description="ABC transporter" evidence="5">
    <location>
        <begin position="2"/>
        <end position="230"/>
    </location>
</feature>
<comment type="similarity">
    <text evidence="1">Belongs to the ABC transporter superfamily.</text>
</comment>
<dbReference type="SMART" id="SM00382">
    <property type="entry name" value="AAA"/>
    <property type="match status" value="1"/>
</dbReference>
<dbReference type="InterPro" id="IPR003439">
    <property type="entry name" value="ABC_transporter-like_ATP-bd"/>
</dbReference>
<reference evidence="6" key="1">
    <citation type="submission" date="2017-02" db="EMBL/GenBank/DDBJ databases">
        <title>Delving into the versatile metabolic prowess of the omnipresent phylum Bacteroidetes.</title>
        <authorList>
            <person name="Nobu M.K."/>
            <person name="Mei R."/>
            <person name="Narihiro T."/>
            <person name="Kuroda K."/>
            <person name="Liu W.-T."/>
        </authorList>
    </citation>
    <scope>NUCLEOTIDE SEQUENCE</scope>
    <source>
        <strain evidence="6">ADurb.Bin276</strain>
    </source>
</reference>
<dbReference type="EC" id="3.6.3.-" evidence="6"/>
<dbReference type="Proteomes" id="UP000485569">
    <property type="component" value="Unassembled WGS sequence"/>
</dbReference>
<dbReference type="PROSITE" id="PS00211">
    <property type="entry name" value="ABC_TRANSPORTER_1"/>
    <property type="match status" value="1"/>
</dbReference>
<dbReference type="GO" id="GO:0016887">
    <property type="term" value="F:ATP hydrolysis activity"/>
    <property type="evidence" value="ECO:0007669"/>
    <property type="project" value="InterPro"/>
</dbReference>
<gene>
    <name evidence="6" type="primary">yxlF_1</name>
    <name evidence="6" type="ORF">BWY41_00521</name>
</gene>
<proteinExistence type="inferred from homology"/>
<dbReference type="Pfam" id="PF00005">
    <property type="entry name" value="ABC_tran"/>
    <property type="match status" value="1"/>
</dbReference>
<accession>A0A1V5T1V7</accession>
<dbReference type="GO" id="GO:0005524">
    <property type="term" value="F:ATP binding"/>
    <property type="evidence" value="ECO:0007669"/>
    <property type="project" value="UniProtKB-KW"/>
</dbReference>
<dbReference type="PANTHER" id="PTHR43335">
    <property type="entry name" value="ABC TRANSPORTER, ATP-BINDING PROTEIN"/>
    <property type="match status" value="1"/>
</dbReference>
<dbReference type="InterPro" id="IPR027417">
    <property type="entry name" value="P-loop_NTPase"/>
</dbReference>
<protein>
    <submittedName>
        <fullName evidence="6">Putative ABC transporter ATP-binding protein YxlF</fullName>
        <ecNumber evidence="6">3.6.3.-</ecNumber>
    </submittedName>
</protein>
<evidence type="ECO:0000313" key="6">
    <source>
        <dbReference type="EMBL" id="OQA60750.1"/>
    </source>
</evidence>
<dbReference type="SUPFAM" id="SSF52540">
    <property type="entry name" value="P-loop containing nucleoside triphosphate hydrolases"/>
    <property type="match status" value="1"/>
</dbReference>
<name>A0A1V5T1V7_9BACT</name>
<dbReference type="PROSITE" id="PS50893">
    <property type="entry name" value="ABC_TRANSPORTER_2"/>
    <property type="match status" value="1"/>
</dbReference>
<dbReference type="EMBL" id="MWBQ01000033">
    <property type="protein sequence ID" value="OQA60750.1"/>
    <property type="molecule type" value="Genomic_DNA"/>
</dbReference>
<sequence length="315" mass="35721">MIQTENLCKAYNDLLVVNELNLKVEKNDIYGFLGPNGAGKTTTIMMLLGLVPKSSGKIFLLGNEMKTNDVKLKRKVGVVSESQYFYRDMTALEYLNFFGEIYEVENRPKRIDKLMNAVGLEKEKNKNLGAYSKGMQQKLAFVKALLHDPELLILDEPVANLDPTGIKQIRDLIEEEHETGRTVFVSSHLLSEVEKLCKKVGIINQGKLLAEDNMDNIKRKLSDTVTIRIELNQEAQNLEPVLSNLPFIQAFQCKENKVEVQLKTDRDYRKDLSEAIFNSGYIILAMQAKEMSLEEAFITITQQNISLLTNRGNGQ</sequence>
<dbReference type="InterPro" id="IPR003593">
    <property type="entry name" value="AAA+_ATPase"/>
</dbReference>
<keyword evidence="4 6" id="KW-0067">ATP-binding</keyword>
<evidence type="ECO:0000256" key="4">
    <source>
        <dbReference type="ARBA" id="ARBA00022840"/>
    </source>
</evidence>
<dbReference type="PANTHER" id="PTHR43335:SF4">
    <property type="entry name" value="ABC TRANSPORTER, ATP-BINDING PROTEIN"/>
    <property type="match status" value="1"/>
</dbReference>
<organism evidence="6">
    <name type="scientific">Candidatus Atribacter allofermentans</name>
    <dbReference type="NCBI Taxonomy" id="1852833"/>
    <lineage>
        <taxon>Bacteria</taxon>
        <taxon>Pseudomonadati</taxon>
        <taxon>Atribacterota</taxon>
        <taxon>Atribacteria</taxon>
        <taxon>Atribacterales</taxon>
        <taxon>Atribacteraceae</taxon>
        <taxon>Atribacter</taxon>
    </lineage>
</organism>
<dbReference type="InterPro" id="IPR017871">
    <property type="entry name" value="ABC_transporter-like_CS"/>
</dbReference>
<comment type="caution">
    <text evidence="6">The sequence shown here is derived from an EMBL/GenBank/DDBJ whole genome shotgun (WGS) entry which is preliminary data.</text>
</comment>
<dbReference type="Gene3D" id="3.40.50.300">
    <property type="entry name" value="P-loop containing nucleotide triphosphate hydrolases"/>
    <property type="match status" value="1"/>
</dbReference>
<dbReference type="AlphaFoldDB" id="A0A1V5T1V7"/>
<evidence type="ECO:0000259" key="5">
    <source>
        <dbReference type="PROSITE" id="PS50893"/>
    </source>
</evidence>
<keyword evidence="3" id="KW-0547">Nucleotide-binding</keyword>